<name>A0A2K9LT74_9VIRU</name>
<protein>
    <submittedName>
        <fullName evidence="2">Capsid</fullName>
    </submittedName>
</protein>
<organism evidence="2">
    <name type="scientific">uncultured virus</name>
    <dbReference type="NCBI Taxonomy" id="340016"/>
    <lineage>
        <taxon>Viruses</taxon>
        <taxon>environmental samples</taxon>
    </lineage>
</organism>
<gene>
    <name evidence="2" type="primary">Cap</name>
</gene>
<accession>A0A2K9LT74</accession>
<reference evidence="2" key="1">
    <citation type="submission" date="2017-01" db="EMBL/GenBank/DDBJ databases">
        <title>High-throughput sequencing uncovers low homogeneity in the biogeography of single-stranded DNA viruses.</title>
        <authorList>
            <person name="Pearson V.M."/>
            <person name="Rokyta D.R."/>
        </authorList>
    </citation>
    <scope>NUCLEOTIDE SEQUENCE</scope>
</reference>
<sequence>MGKRQLGFRRASAASGLGMFGRAAYNTYMNRNRMRLGIQSRNRFGGSRTGTMTRNRQSSGQGVTTQHDRRQVYRKRSMPRYKKRRWKKFVNKIHAVAERDYGSRTWLANNSITQTLTLADTQGVLTLALYSQQSSNPWLNDLNSISALENFQGNPTTAAGITVENSTKVLFQSAILDVTIRNISTLITGVVPFLDGRAKLELDVYEMSATKDFMVAAGSYGSLGVLFNAIETDIKILNNSGTSITIGARGATPFELPYVLGRFGLKVWKKTKFFIPNSDTITYQVRDPKRHVTTIGDLKNENGANRPKWTRFLLLIYKLVPGLTIGAIDGTFQPSIAVGATRKYFYKLEGANDDRDRYDTNSTVLGGGAN</sequence>
<proteinExistence type="predicted"/>
<evidence type="ECO:0000313" key="2">
    <source>
        <dbReference type="EMBL" id="AUM61871.1"/>
    </source>
</evidence>
<feature type="compositionally biased region" description="Polar residues" evidence="1">
    <location>
        <begin position="49"/>
        <end position="65"/>
    </location>
</feature>
<dbReference type="EMBL" id="KY487902">
    <property type="protein sequence ID" value="AUM61871.1"/>
    <property type="molecule type" value="Genomic_DNA"/>
</dbReference>
<feature type="region of interest" description="Disordered" evidence="1">
    <location>
        <begin position="41"/>
        <end position="74"/>
    </location>
</feature>
<evidence type="ECO:0000256" key="1">
    <source>
        <dbReference type="SAM" id="MobiDB-lite"/>
    </source>
</evidence>